<feature type="non-terminal residue" evidence="2">
    <location>
        <position position="45"/>
    </location>
</feature>
<dbReference type="PANTHER" id="PTHR42836">
    <property type="entry name" value="7-CARBOXY-7-DEAZAGUANINE SYNTHASE"/>
    <property type="match status" value="1"/>
</dbReference>
<keyword evidence="1" id="KW-0408">Iron</keyword>
<dbReference type="Proteomes" id="UP000823598">
    <property type="component" value="Unassembled WGS sequence"/>
</dbReference>
<comment type="caution">
    <text evidence="2">The sequence shown here is derived from an EMBL/GenBank/DDBJ whole genome shotgun (WGS) entry which is preliminary data.</text>
</comment>
<reference evidence="2" key="1">
    <citation type="submission" date="2020-10" db="EMBL/GenBank/DDBJ databases">
        <authorList>
            <person name="Gilroy R."/>
        </authorList>
    </citation>
    <scope>NUCLEOTIDE SEQUENCE</scope>
    <source>
        <strain evidence="2">6919</strain>
    </source>
</reference>
<dbReference type="Gene3D" id="3.20.20.70">
    <property type="entry name" value="Aldolase class I"/>
    <property type="match status" value="1"/>
</dbReference>
<sequence length="45" mass="5188">MKTYRINEIFYSLQGEGYFTGTPSVFIRFSGCNLKCPFCDTDHSL</sequence>
<dbReference type="AlphaFoldDB" id="A0A9D9NKR7"/>
<keyword evidence="1" id="KW-0411">Iron-sulfur</keyword>
<keyword evidence="1" id="KW-0004">4Fe-4S</keyword>
<protein>
    <submittedName>
        <fullName evidence="2">7-carboxy-7-deazaguanine synthase QueE</fullName>
    </submittedName>
</protein>
<organism evidence="2 3">
    <name type="scientific">Candidatus Limisoma faecipullorum</name>
    <dbReference type="NCBI Taxonomy" id="2840854"/>
    <lineage>
        <taxon>Bacteria</taxon>
        <taxon>Pseudomonadati</taxon>
        <taxon>Bacteroidota</taxon>
        <taxon>Bacteroidia</taxon>
        <taxon>Bacteroidales</taxon>
        <taxon>Candidatus Limisoma</taxon>
    </lineage>
</organism>
<proteinExistence type="predicted"/>
<reference evidence="2" key="2">
    <citation type="journal article" date="2021" name="PeerJ">
        <title>Extensive microbial diversity within the chicken gut microbiome revealed by metagenomics and culture.</title>
        <authorList>
            <person name="Gilroy R."/>
            <person name="Ravi A."/>
            <person name="Getino M."/>
            <person name="Pursley I."/>
            <person name="Horton D.L."/>
            <person name="Alikhan N.F."/>
            <person name="Baker D."/>
            <person name="Gharbi K."/>
            <person name="Hall N."/>
            <person name="Watson M."/>
            <person name="Adriaenssens E.M."/>
            <person name="Foster-Nyarko E."/>
            <person name="Jarju S."/>
            <person name="Secka A."/>
            <person name="Antonio M."/>
            <person name="Oren A."/>
            <person name="Chaudhuri R.R."/>
            <person name="La Ragione R."/>
            <person name="Hildebrand F."/>
            <person name="Pallen M.J."/>
        </authorList>
    </citation>
    <scope>NUCLEOTIDE SEQUENCE</scope>
    <source>
        <strain evidence="2">6919</strain>
    </source>
</reference>
<evidence type="ECO:0000313" key="3">
    <source>
        <dbReference type="Proteomes" id="UP000823598"/>
    </source>
</evidence>
<dbReference type="InterPro" id="IPR013785">
    <property type="entry name" value="Aldolase_TIM"/>
</dbReference>
<evidence type="ECO:0000313" key="2">
    <source>
        <dbReference type="EMBL" id="MBO8477106.1"/>
    </source>
</evidence>
<evidence type="ECO:0000256" key="1">
    <source>
        <dbReference type="ARBA" id="ARBA00022485"/>
    </source>
</evidence>
<name>A0A9D9NKR7_9BACT</name>
<dbReference type="GO" id="GO:0051539">
    <property type="term" value="F:4 iron, 4 sulfur cluster binding"/>
    <property type="evidence" value="ECO:0007669"/>
    <property type="project" value="UniProtKB-KW"/>
</dbReference>
<gene>
    <name evidence="2" type="ORF">IAB88_08960</name>
</gene>
<accession>A0A9D9NKR7</accession>
<dbReference type="PANTHER" id="PTHR42836:SF1">
    <property type="entry name" value="7-CARBOXY-7-DEAZAGUANINE SYNTHASE"/>
    <property type="match status" value="1"/>
</dbReference>
<keyword evidence="1" id="KW-0479">Metal-binding</keyword>
<dbReference type="EMBL" id="JADIMC010000103">
    <property type="protein sequence ID" value="MBO8477106.1"/>
    <property type="molecule type" value="Genomic_DNA"/>
</dbReference>